<reference evidence="1" key="1">
    <citation type="submission" date="2021-07" db="EMBL/GenBank/DDBJ databases">
        <title>Draft genome sequence of carbapenem-resistant Aeromonas spp. in Japan.</title>
        <authorList>
            <person name="Maehana S."/>
            <person name="Suzuki M."/>
            <person name="Kitasato H."/>
        </authorList>
    </citation>
    <scope>NUCLEOTIDE SEQUENCE</scope>
    <source>
        <strain evidence="1">KAM351</strain>
    </source>
</reference>
<name>A0AA37D2R5_AERCA</name>
<comment type="caution">
    <text evidence="1">The sequence shown here is derived from an EMBL/GenBank/DDBJ whole genome shotgun (WGS) entry which is preliminary data.</text>
</comment>
<dbReference type="Proteomes" id="UP000886934">
    <property type="component" value="Unassembled WGS sequence"/>
</dbReference>
<proteinExistence type="predicted"/>
<evidence type="ECO:0000313" key="1">
    <source>
        <dbReference type="EMBL" id="GJA64382.1"/>
    </source>
</evidence>
<dbReference type="AlphaFoldDB" id="A0AA37D2R5"/>
<evidence type="ECO:0000313" key="2">
    <source>
        <dbReference type="Proteomes" id="UP000886934"/>
    </source>
</evidence>
<gene>
    <name evidence="1" type="ORF">KAM351_29930</name>
</gene>
<sequence>MHTVAVFRMERSERRRGIFNNILRCNPVYFLYPRAGIREVRAAVRTKTVLVKHTGNVAGQLFSLSAHSVQRLLDPLEIGDVLYRPVCRSGSTRGVALECCPQVYPANLPSADDATPQIKGLSAHGSIPCPIEEGAVFRVNALQESLEGYWRTNIQAEHAAGFIGASEELRAKIEMPTARMGILVNLVTVSG</sequence>
<protein>
    <submittedName>
        <fullName evidence="1">Uncharacterized protein</fullName>
    </submittedName>
</protein>
<accession>A0AA37D2R5</accession>
<organism evidence="1 2">
    <name type="scientific">Aeromonas caviae</name>
    <name type="common">Aeromonas punctata</name>
    <dbReference type="NCBI Taxonomy" id="648"/>
    <lineage>
        <taxon>Bacteria</taxon>
        <taxon>Pseudomonadati</taxon>
        <taxon>Pseudomonadota</taxon>
        <taxon>Gammaproteobacteria</taxon>
        <taxon>Aeromonadales</taxon>
        <taxon>Aeromonadaceae</taxon>
        <taxon>Aeromonas</taxon>
    </lineage>
</organism>
<dbReference type="EMBL" id="BPNN01000048">
    <property type="protein sequence ID" value="GJA64382.1"/>
    <property type="molecule type" value="Genomic_DNA"/>
</dbReference>